<dbReference type="RefSeq" id="WP_129079914.1">
    <property type="nucleotide sequence ID" value="NZ_QOUX01000046.1"/>
</dbReference>
<dbReference type="Proteomes" id="UP000290649">
    <property type="component" value="Unassembled WGS sequence"/>
</dbReference>
<name>A0A4Q0VR05_9BACI</name>
<evidence type="ECO:0000313" key="1">
    <source>
        <dbReference type="EMBL" id="RXI98561.1"/>
    </source>
</evidence>
<keyword evidence="2" id="KW-1185">Reference proteome</keyword>
<proteinExistence type="predicted"/>
<gene>
    <name evidence="1" type="ORF">DS745_19780</name>
</gene>
<dbReference type="OrthoDB" id="2968692at2"/>
<comment type="caution">
    <text evidence="1">The sequence shown here is derived from an EMBL/GenBank/DDBJ whole genome shotgun (WGS) entry which is preliminary data.</text>
</comment>
<dbReference type="AlphaFoldDB" id="A0A4Q0VR05"/>
<dbReference type="EMBL" id="QOUX01000046">
    <property type="protein sequence ID" value="RXI98561.1"/>
    <property type="molecule type" value="Genomic_DNA"/>
</dbReference>
<organism evidence="1 2">
    <name type="scientific">Anaerobacillus alkaliphilus</name>
    <dbReference type="NCBI Taxonomy" id="1548597"/>
    <lineage>
        <taxon>Bacteria</taxon>
        <taxon>Bacillati</taxon>
        <taxon>Bacillota</taxon>
        <taxon>Bacilli</taxon>
        <taxon>Bacillales</taxon>
        <taxon>Bacillaceae</taxon>
        <taxon>Anaerobacillus</taxon>
    </lineage>
</organism>
<reference evidence="1 2" key="1">
    <citation type="journal article" date="2019" name="Int. J. Syst. Evol. Microbiol.">
        <title>Anaerobacillus alkaliphilus sp. nov., a novel alkaliphilic and moderately halophilic bacterium.</title>
        <authorList>
            <person name="Borsodi A.K."/>
            <person name="Aszalos J.M."/>
            <person name="Bihari P."/>
            <person name="Nagy I."/>
            <person name="Schumann P."/>
            <person name="Sproer C."/>
            <person name="Kovacs A.L."/>
            <person name="Boka K."/>
            <person name="Dobosy P."/>
            <person name="Ovari M."/>
            <person name="Szili-Kovacs T."/>
            <person name="Toth E."/>
        </authorList>
    </citation>
    <scope>NUCLEOTIDE SEQUENCE [LARGE SCALE GENOMIC DNA]</scope>
    <source>
        <strain evidence="1 2">B16-10</strain>
    </source>
</reference>
<accession>A0A4Q0VR05</accession>
<protein>
    <submittedName>
        <fullName evidence="1">Uncharacterized protein</fullName>
    </submittedName>
</protein>
<sequence length="109" mass="12125">MGKWVLLSSTGLACLTVWGIVIWSIVFADKQQYTKLEEVESVIQSEELVVLTKTSWDEVVDHEAAEMPTTIAALFMHYGITKTDALKIAPNGVISIDDLLIIVTHNDQH</sequence>
<evidence type="ECO:0000313" key="2">
    <source>
        <dbReference type="Proteomes" id="UP000290649"/>
    </source>
</evidence>